<comment type="caution">
    <text evidence="1">The sequence shown here is derived from an EMBL/GenBank/DDBJ whole genome shotgun (WGS) entry which is preliminary data.</text>
</comment>
<dbReference type="SUPFAM" id="SSF48537">
    <property type="entry name" value="Phospholipase C/P1 nuclease"/>
    <property type="match status" value="1"/>
</dbReference>
<proteinExistence type="predicted"/>
<evidence type="ECO:0000313" key="1">
    <source>
        <dbReference type="EMBL" id="KKN63079.1"/>
    </source>
</evidence>
<organism evidence="1">
    <name type="scientific">marine sediment metagenome</name>
    <dbReference type="NCBI Taxonomy" id="412755"/>
    <lineage>
        <taxon>unclassified sequences</taxon>
        <taxon>metagenomes</taxon>
        <taxon>ecological metagenomes</taxon>
    </lineage>
</organism>
<evidence type="ECO:0008006" key="2">
    <source>
        <dbReference type="Google" id="ProtNLM"/>
    </source>
</evidence>
<protein>
    <recommendedName>
        <fullName evidence="2">Phospholipase C/D domain-containing protein</fullName>
    </recommendedName>
</protein>
<name>A0A0F9S7P4_9ZZZZ</name>
<accession>A0A0F9S7P4</accession>
<dbReference type="AlphaFoldDB" id="A0A0F9S7P4"/>
<gene>
    <name evidence="1" type="ORF">LCGC14_0505540</name>
</gene>
<dbReference type="InterPro" id="IPR008947">
    <property type="entry name" value="PLipase_C/P1_nuclease_dom_sf"/>
</dbReference>
<sequence>MRERCHKGLAELVGAYGSVHILKNFLPKLLIASIKPDLENRQSIEDNLDDLSKIIPILSTWFIEHTIIAKELAILNLRKGREARLKNNPTWINFLGVAFHYITDWGTPYHSPVFLANSVIPITVVGGISMGLLRFIINCINGSSKILNNVIKWGRFGAAASCGISLIFLYLEHKIFEDQCEDYWYSNKNLIIKQFLAQKKDFYLPRNFEVAIEIFEEKMKDLRFLCNNTSPDWILSNNGDNFADYMVQIALVMEFAIQIIKYY</sequence>
<reference evidence="1" key="1">
    <citation type="journal article" date="2015" name="Nature">
        <title>Complex archaea that bridge the gap between prokaryotes and eukaryotes.</title>
        <authorList>
            <person name="Spang A."/>
            <person name="Saw J.H."/>
            <person name="Jorgensen S.L."/>
            <person name="Zaremba-Niedzwiedzka K."/>
            <person name="Martijn J."/>
            <person name="Lind A.E."/>
            <person name="van Eijk R."/>
            <person name="Schleper C."/>
            <person name="Guy L."/>
            <person name="Ettema T.J."/>
        </authorList>
    </citation>
    <scope>NUCLEOTIDE SEQUENCE</scope>
</reference>
<dbReference type="GO" id="GO:0016788">
    <property type="term" value="F:hydrolase activity, acting on ester bonds"/>
    <property type="evidence" value="ECO:0007669"/>
    <property type="project" value="InterPro"/>
</dbReference>
<dbReference type="EMBL" id="LAZR01000602">
    <property type="protein sequence ID" value="KKN63079.1"/>
    <property type="molecule type" value="Genomic_DNA"/>
</dbReference>